<dbReference type="InterPro" id="IPR045063">
    <property type="entry name" value="Dynamin_N"/>
</dbReference>
<dbReference type="FunFam" id="3.40.50.300:FF:001237">
    <property type="entry name" value="Dynamin-related protein 4C"/>
    <property type="match status" value="1"/>
</dbReference>
<evidence type="ECO:0000313" key="4">
    <source>
        <dbReference type="EMBL" id="KAJ1692757.1"/>
    </source>
</evidence>
<dbReference type="InterPro" id="IPR001401">
    <property type="entry name" value="Dynamin_GTPase"/>
</dbReference>
<dbReference type="InterPro" id="IPR030381">
    <property type="entry name" value="G_DYNAMIN_dom"/>
</dbReference>
<feature type="domain" description="Dynamin-type G" evidence="3">
    <location>
        <begin position="34"/>
        <end position="296"/>
    </location>
</feature>
<dbReference type="GO" id="GO:0016020">
    <property type="term" value="C:membrane"/>
    <property type="evidence" value="ECO:0007669"/>
    <property type="project" value="TreeGrafter"/>
</dbReference>
<protein>
    <recommendedName>
        <fullName evidence="3">Dynamin-type G domain-containing protein</fullName>
    </recommendedName>
</protein>
<reference evidence="4" key="1">
    <citation type="journal article" date="2022" name="Cell">
        <title>Repeat-based holocentromeres influence genome architecture and karyotype evolution.</title>
        <authorList>
            <person name="Hofstatter P.G."/>
            <person name="Thangavel G."/>
            <person name="Lux T."/>
            <person name="Neumann P."/>
            <person name="Vondrak T."/>
            <person name="Novak P."/>
            <person name="Zhang M."/>
            <person name="Costa L."/>
            <person name="Castellani M."/>
            <person name="Scott A."/>
            <person name="Toegelov H."/>
            <person name="Fuchs J."/>
            <person name="Mata-Sucre Y."/>
            <person name="Dias Y."/>
            <person name="Vanzela A.L.L."/>
            <person name="Huettel B."/>
            <person name="Almeida C.C.S."/>
            <person name="Simkova H."/>
            <person name="Souza G."/>
            <person name="Pedrosa-Harand A."/>
            <person name="Macas J."/>
            <person name="Mayer K.F.X."/>
            <person name="Houben A."/>
            <person name="Marques A."/>
        </authorList>
    </citation>
    <scope>NUCLEOTIDE SEQUENCE</scope>
    <source>
        <strain evidence="4">RhyBre1mFocal</strain>
    </source>
</reference>
<gene>
    <name evidence="4" type="ORF">LUZ63_009455</name>
</gene>
<comment type="caution">
    <text evidence="4">The sequence shown here is derived from an EMBL/GenBank/DDBJ whole genome shotgun (WGS) entry which is preliminary data.</text>
</comment>
<dbReference type="InterPro" id="IPR027417">
    <property type="entry name" value="P-loop_NTPase"/>
</dbReference>
<dbReference type="PRINTS" id="PR00195">
    <property type="entry name" value="DYNAMIN"/>
</dbReference>
<proteinExistence type="predicted"/>
<dbReference type="GO" id="GO:0005874">
    <property type="term" value="C:microtubule"/>
    <property type="evidence" value="ECO:0007669"/>
    <property type="project" value="TreeGrafter"/>
</dbReference>
<keyword evidence="1" id="KW-0547">Nucleotide-binding</keyword>
<name>A0A9Q0HNK5_9POAL</name>
<dbReference type="SMART" id="SM00053">
    <property type="entry name" value="DYNc"/>
    <property type="match status" value="1"/>
</dbReference>
<dbReference type="EMBL" id="JAMQYH010000003">
    <property type="protein sequence ID" value="KAJ1692757.1"/>
    <property type="molecule type" value="Genomic_DNA"/>
</dbReference>
<keyword evidence="5" id="KW-1185">Reference proteome</keyword>
<dbReference type="GO" id="GO:0005525">
    <property type="term" value="F:GTP binding"/>
    <property type="evidence" value="ECO:0007669"/>
    <property type="project" value="UniProtKB-KW"/>
</dbReference>
<dbReference type="Pfam" id="PF00350">
    <property type="entry name" value="Dynamin_N"/>
    <property type="match status" value="1"/>
</dbReference>
<dbReference type="SUPFAM" id="SSF52540">
    <property type="entry name" value="P-loop containing nucleoside triphosphate hydrolases"/>
    <property type="match status" value="1"/>
</dbReference>
<evidence type="ECO:0000256" key="1">
    <source>
        <dbReference type="ARBA" id="ARBA00022741"/>
    </source>
</evidence>
<evidence type="ECO:0000259" key="3">
    <source>
        <dbReference type="PROSITE" id="PS51718"/>
    </source>
</evidence>
<dbReference type="Pfam" id="PF01031">
    <property type="entry name" value="Dynamin_M"/>
    <property type="match status" value="1"/>
</dbReference>
<dbReference type="GO" id="GO:0008017">
    <property type="term" value="F:microtubule binding"/>
    <property type="evidence" value="ECO:0007669"/>
    <property type="project" value="TreeGrafter"/>
</dbReference>
<dbReference type="InterPro" id="IPR000375">
    <property type="entry name" value="Dynamin_stalk"/>
</dbReference>
<dbReference type="PANTHER" id="PTHR11566:SF173">
    <property type="entry name" value="DYNAMIN-RELATED PROTEIN 4C"/>
    <property type="match status" value="1"/>
</dbReference>
<dbReference type="CDD" id="cd08771">
    <property type="entry name" value="DLP_1"/>
    <property type="match status" value="1"/>
</dbReference>
<dbReference type="InterPro" id="IPR022812">
    <property type="entry name" value="Dynamin"/>
</dbReference>
<sequence length="348" mass="37972">MASNNALASSYNNNIRPLLDAVDRLRNLKVTEEGIQLPTIVVVGDQSSGKSSVLESLAGISLPRGQGICTRVPLIMRLQGDSNTTKPSMHLEYGGKIVPTSEDEITAAINTATVEIAGAGKGISGKPITLVVKKKSVPDLTLVDLPGITHVPVEGQPSDIYEQISKIIKEYIAPQESIILNVLSATVEFPTCESIRMSRQVDRLGERTLAVVTKSDKAPEGLLEKVTVDDVRIGLGYVCVRNRIGDETYKQARVEEERLFTSHPLLLRIDKSMIGIPVLADRLTQIQVSIIAKCLPDIVKKINEKLNRSMSELNSMPQNLSTIADALKAVIRIIKLVRESLEKLLIRG</sequence>
<dbReference type="GO" id="GO:0003924">
    <property type="term" value="F:GTPase activity"/>
    <property type="evidence" value="ECO:0007669"/>
    <property type="project" value="InterPro"/>
</dbReference>
<dbReference type="PANTHER" id="PTHR11566">
    <property type="entry name" value="DYNAMIN"/>
    <property type="match status" value="1"/>
</dbReference>
<evidence type="ECO:0000313" key="5">
    <source>
        <dbReference type="Proteomes" id="UP001151287"/>
    </source>
</evidence>
<dbReference type="AlphaFoldDB" id="A0A9Q0HNK5"/>
<accession>A0A9Q0HNK5</accession>
<dbReference type="GO" id="GO:0005737">
    <property type="term" value="C:cytoplasm"/>
    <property type="evidence" value="ECO:0007669"/>
    <property type="project" value="TreeGrafter"/>
</dbReference>
<organism evidence="4 5">
    <name type="scientific">Rhynchospora breviuscula</name>
    <dbReference type="NCBI Taxonomy" id="2022672"/>
    <lineage>
        <taxon>Eukaryota</taxon>
        <taxon>Viridiplantae</taxon>
        <taxon>Streptophyta</taxon>
        <taxon>Embryophyta</taxon>
        <taxon>Tracheophyta</taxon>
        <taxon>Spermatophyta</taxon>
        <taxon>Magnoliopsida</taxon>
        <taxon>Liliopsida</taxon>
        <taxon>Poales</taxon>
        <taxon>Cyperaceae</taxon>
        <taxon>Cyperoideae</taxon>
        <taxon>Rhynchosporeae</taxon>
        <taxon>Rhynchospora</taxon>
    </lineage>
</organism>
<dbReference type="Gene3D" id="3.40.50.300">
    <property type="entry name" value="P-loop containing nucleotide triphosphate hydrolases"/>
    <property type="match status" value="1"/>
</dbReference>
<keyword evidence="2" id="KW-0342">GTP-binding</keyword>
<dbReference type="PROSITE" id="PS51718">
    <property type="entry name" value="G_DYNAMIN_2"/>
    <property type="match status" value="1"/>
</dbReference>
<dbReference type="Proteomes" id="UP001151287">
    <property type="component" value="Unassembled WGS sequence"/>
</dbReference>
<evidence type="ECO:0000256" key="2">
    <source>
        <dbReference type="ARBA" id="ARBA00023134"/>
    </source>
</evidence>
<dbReference type="OrthoDB" id="660793at2759"/>